<feature type="compositionally biased region" description="Low complexity" evidence="1">
    <location>
        <begin position="250"/>
        <end position="259"/>
    </location>
</feature>
<feature type="compositionally biased region" description="Polar residues" evidence="1">
    <location>
        <begin position="229"/>
        <end position="242"/>
    </location>
</feature>
<name>A0A1Y0I8T2_9GAMM</name>
<evidence type="ECO:0000313" key="4">
    <source>
        <dbReference type="Proteomes" id="UP000196027"/>
    </source>
</evidence>
<organism evidence="3 4">
    <name type="scientific">Oleiphilus messinensis</name>
    <dbReference type="NCBI Taxonomy" id="141451"/>
    <lineage>
        <taxon>Bacteria</taxon>
        <taxon>Pseudomonadati</taxon>
        <taxon>Pseudomonadota</taxon>
        <taxon>Gammaproteobacteria</taxon>
        <taxon>Oceanospirillales</taxon>
        <taxon>Oleiphilaceae</taxon>
        <taxon>Oleiphilus</taxon>
    </lineage>
</organism>
<dbReference type="Pfam" id="PF10972">
    <property type="entry name" value="CsiV"/>
    <property type="match status" value="1"/>
</dbReference>
<dbReference type="EMBL" id="CP021425">
    <property type="protein sequence ID" value="ARU56650.1"/>
    <property type="molecule type" value="Genomic_DNA"/>
</dbReference>
<accession>A0A1Y0I8T2</accession>
<keyword evidence="4" id="KW-1185">Reference proteome</keyword>
<dbReference type="AlphaFoldDB" id="A0A1Y0I8T2"/>
<proteinExistence type="predicted"/>
<feature type="compositionally biased region" description="Polar residues" evidence="1">
    <location>
        <begin position="209"/>
        <end position="221"/>
    </location>
</feature>
<feature type="signal peptide" evidence="2">
    <location>
        <begin position="1"/>
        <end position="31"/>
    </location>
</feature>
<evidence type="ECO:0000256" key="1">
    <source>
        <dbReference type="SAM" id="MobiDB-lite"/>
    </source>
</evidence>
<protein>
    <submittedName>
        <fullName evidence="3">5'-methylthioadenosine phosphorylase</fullName>
    </submittedName>
</protein>
<dbReference type="KEGG" id="ome:OLMES_2600"/>
<dbReference type="OrthoDB" id="5566524at2"/>
<feature type="region of interest" description="Disordered" evidence="1">
    <location>
        <begin position="208"/>
        <end position="260"/>
    </location>
</feature>
<feature type="chain" id="PRO_5013072980" evidence="2">
    <location>
        <begin position="32"/>
        <end position="341"/>
    </location>
</feature>
<reference evidence="3 4" key="1">
    <citation type="submission" date="2017-05" db="EMBL/GenBank/DDBJ databases">
        <title>Genomic insights into alkan degradation activity of Oleiphilus messinensis.</title>
        <authorList>
            <person name="Kozyavkin S.A."/>
            <person name="Slesarev A.I."/>
            <person name="Golyshin P.N."/>
            <person name="Korzhenkov A."/>
            <person name="Golyshina O.N."/>
            <person name="Toshchakov S.V."/>
        </authorList>
    </citation>
    <scope>NUCLEOTIDE SEQUENCE [LARGE SCALE GENOMIC DNA]</scope>
    <source>
        <strain evidence="3 4">ME102</strain>
    </source>
</reference>
<dbReference type="InterPro" id="IPR021241">
    <property type="entry name" value="CsiV"/>
</dbReference>
<keyword evidence="2" id="KW-0732">Signal</keyword>
<gene>
    <name evidence="3" type="ORF">OLMES_2600</name>
</gene>
<dbReference type="Proteomes" id="UP000196027">
    <property type="component" value="Chromosome"/>
</dbReference>
<evidence type="ECO:0000313" key="3">
    <source>
        <dbReference type="EMBL" id="ARU56650.1"/>
    </source>
</evidence>
<feature type="region of interest" description="Disordered" evidence="1">
    <location>
        <begin position="319"/>
        <end position="341"/>
    </location>
</feature>
<evidence type="ECO:0000256" key="2">
    <source>
        <dbReference type="SAM" id="SignalP"/>
    </source>
</evidence>
<dbReference type="RefSeq" id="WP_087461616.1">
    <property type="nucleotide sequence ID" value="NZ_CP021425.1"/>
</dbReference>
<sequence length="341" mass="38636">MKNARKQYLMKIWNFLACFTLIGVTANLAQAQESKTSTTDGAEDRAYIGWYRAEVILFENLNTEAYTIDIPHEPLSQPRNTALRHLVHGSSMTDFQVHRLPEKNLTLYQTYQRLKNSRDYRPILIAGWNDFLPPGTHKLPLQIQGGEQVGDHYEYEGTLTIERARYLHVKADIDFIEYELREKPPAQQSWAQLQDNQTSISDWLATPLPSDQTGLWSNRNRQSPDRAESSTTISPSAEQRTTSQSPPSPQSNISPSEIEGPNMAYVPARVYAMSELRRMRSRETHFFDHPLFGLLVRFEPIIVEPRNTPADPVEVITTPADLTEGVAPGTAPGTEVESSIQ</sequence>